<dbReference type="AlphaFoldDB" id="A0A562VIW1"/>
<dbReference type="Proteomes" id="UP000319449">
    <property type="component" value="Unassembled WGS sequence"/>
</dbReference>
<dbReference type="EMBL" id="VLLN01000019">
    <property type="protein sequence ID" value="TWJ17761.1"/>
    <property type="molecule type" value="Genomic_DNA"/>
</dbReference>
<proteinExistence type="predicted"/>
<gene>
    <name evidence="1" type="ORF">JN12_02878</name>
</gene>
<dbReference type="InterPro" id="IPR011335">
    <property type="entry name" value="Restrct_endonuc-II-like"/>
</dbReference>
<reference evidence="1 2" key="1">
    <citation type="submission" date="2019-07" db="EMBL/GenBank/DDBJ databases">
        <title>Genomic Encyclopedia of Archaeal and Bacterial Type Strains, Phase II (KMG-II): from individual species to whole genera.</title>
        <authorList>
            <person name="Goeker M."/>
        </authorList>
    </citation>
    <scope>NUCLEOTIDE SEQUENCE [LARGE SCALE GENOMIC DNA]</scope>
    <source>
        <strain evidence="1 2">ATCC BAA-1139</strain>
    </source>
</reference>
<keyword evidence="2" id="KW-1185">Reference proteome</keyword>
<accession>A0A562VIW1</accession>
<comment type="caution">
    <text evidence="1">The sequence shown here is derived from an EMBL/GenBank/DDBJ whole genome shotgun (WGS) entry which is preliminary data.</text>
</comment>
<dbReference type="InterPro" id="IPR009822">
    <property type="entry name" value="YaeQ"/>
</dbReference>
<protein>
    <submittedName>
        <fullName evidence="1">Uncharacterized protein YaeQ</fullName>
    </submittedName>
</protein>
<dbReference type="RefSeq" id="WP_145023969.1">
    <property type="nucleotide sequence ID" value="NZ_VLLN01000019.1"/>
</dbReference>
<dbReference type="PANTHER" id="PTHR38784">
    <property type="entry name" value="SUCROSE PHOSPHORYLASE"/>
    <property type="match status" value="1"/>
</dbReference>
<dbReference type="SUPFAM" id="SSF52980">
    <property type="entry name" value="Restriction endonuclease-like"/>
    <property type="match status" value="1"/>
</dbReference>
<dbReference type="SMART" id="SM01322">
    <property type="entry name" value="YaeQ"/>
    <property type="match status" value="1"/>
</dbReference>
<dbReference type="InterPro" id="IPR038590">
    <property type="entry name" value="YaeQ_sf"/>
</dbReference>
<dbReference type="Pfam" id="PF07152">
    <property type="entry name" value="YaeQ"/>
    <property type="match status" value="1"/>
</dbReference>
<dbReference type="PIRSF" id="PIRSF011484">
    <property type="entry name" value="YaeQ"/>
    <property type="match status" value="1"/>
</dbReference>
<dbReference type="PANTHER" id="PTHR38784:SF1">
    <property type="entry name" value="SUCROSE PHOSPHORYLASE"/>
    <property type="match status" value="1"/>
</dbReference>
<sequence length="184" mass="20317">MALPSTIYRANIQLSHIDRNLYEPLQVTVARHPSETAERLVTRLLAFALFYGPDLTFTKGICAGDEPDLWVKGPDGRVLLWVEVGLPDPERLVKASRHAARAVLLASGTARYTWEKQHLSKLATVPNLTVLGLDQGFPGQLVSRLERSITWSLTVTEGSLYLERDGETLETTLSHLSGPAPFVS</sequence>
<evidence type="ECO:0000313" key="2">
    <source>
        <dbReference type="Proteomes" id="UP000319449"/>
    </source>
</evidence>
<dbReference type="OrthoDB" id="5293309at2"/>
<dbReference type="Gene3D" id="3.10.640.10">
    <property type="entry name" value="Restriction endonuclease-like alpha-beta roll domain"/>
    <property type="match status" value="1"/>
</dbReference>
<evidence type="ECO:0000313" key="1">
    <source>
        <dbReference type="EMBL" id="TWJ17761.1"/>
    </source>
</evidence>
<name>A0A562VIW1_9BACT</name>
<organism evidence="1 2">
    <name type="scientific">Geobacter argillaceus</name>
    <dbReference type="NCBI Taxonomy" id="345631"/>
    <lineage>
        <taxon>Bacteria</taxon>
        <taxon>Pseudomonadati</taxon>
        <taxon>Thermodesulfobacteriota</taxon>
        <taxon>Desulfuromonadia</taxon>
        <taxon>Geobacterales</taxon>
        <taxon>Geobacteraceae</taxon>
        <taxon>Geobacter</taxon>
    </lineage>
</organism>